<dbReference type="PANTHER" id="PTHR10426:SF88">
    <property type="entry name" value="ADIPOCYTE PLASMA MEMBRANE-ASSOCIATED PROTEIN HEMOMUCIN-RELATED"/>
    <property type="match status" value="1"/>
</dbReference>
<dbReference type="SUPFAM" id="SSF63829">
    <property type="entry name" value="Calcium-dependent phosphotriesterase"/>
    <property type="match status" value="1"/>
</dbReference>
<dbReference type="EMBL" id="JH597773">
    <property type="protein sequence ID" value="EHQ08355.1"/>
    <property type="molecule type" value="Genomic_DNA"/>
</dbReference>
<dbReference type="AlphaFoldDB" id="H2CLA4"/>
<dbReference type="InterPro" id="IPR011042">
    <property type="entry name" value="6-blade_b-propeller_TolB-like"/>
</dbReference>
<evidence type="ECO:0000313" key="2">
    <source>
        <dbReference type="Proteomes" id="UP000005737"/>
    </source>
</evidence>
<accession>H2CLA4</accession>
<dbReference type="GO" id="GO:0016787">
    <property type="term" value="F:hydrolase activity"/>
    <property type="evidence" value="ECO:0007669"/>
    <property type="project" value="TreeGrafter"/>
</dbReference>
<evidence type="ECO:0000313" key="1">
    <source>
        <dbReference type="EMBL" id="EHQ08355.1"/>
    </source>
</evidence>
<gene>
    <name evidence="1" type="ORF">Lepil_3700</name>
</gene>
<reference evidence="1 2" key="1">
    <citation type="submission" date="2011-10" db="EMBL/GenBank/DDBJ databases">
        <title>The Improved High-Quality Draft genome of Leptonema illini DSM 21528.</title>
        <authorList>
            <consortium name="US DOE Joint Genome Institute (JGI-PGF)"/>
            <person name="Lucas S."/>
            <person name="Copeland A."/>
            <person name="Lapidus A."/>
            <person name="Glavina del Rio T."/>
            <person name="Dalin E."/>
            <person name="Tice H."/>
            <person name="Bruce D."/>
            <person name="Goodwin L."/>
            <person name="Pitluck S."/>
            <person name="Peters L."/>
            <person name="Mikhailova N."/>
            <person name="Held B."/>
            <person name="Kyrpides N."/>
            <person name="Mavromatis K."/>
            <person name="Ivanova N."/>
            <person name="Markowitz V."/>
            <person name="Cheng J.-F."/>
            <person name="Hugenholtz P."/>
            <person name="Woyke T."/>
            <person name="Wu D."/>
            <person name="Gronow S."/>
            <person name="Wellnitz S."/>
            <person name="Brambilla E.-M."/>
            <person name="Klenk H.-P."/>
            <person name="Eisen J.A."/>
        </authorList>
    </citation>
    <scope>NUCLEOTIDE SEQUENCE [LARGE SCALE GENOMIC DNA]</scope>
    <source>
        <strain evidence="1 2">DSM 21528</strain>
    </source>
</reference>
<dbReference type="Proteomes" id="UP000005737">
    <property type="component" value="Unassembled WGS sequence"/>
</dbReference>
<protein>
    <submittedName>
        <fullName evidence="1">Uncharacterized protein</fullName>
    </submittedName>
</protein>
<organism evidence="1 2">
    <name type="scientific">Leptonema illini DSM 21528</name>
    <dbReference type="NCBI Taxonomy" id="929563"/>
    <lineage>
        <taxon>Bacteria</taxon>
        <taxon>Pseudomonadati</taxon>
        <taxon>Spirochaetota</taxon>
        <taxon>Spirochaetia</taxon>
        <taxon>Leptospirales</taxon>
        <taxon>Leptospiraceae</taxon>
        <taxon>Leptonema</taxon>
    </lineage>
</organism>
<keyword evidence="2" id="KW-1185">Reference proteome</keyword>
<dbReference type="HOGENOM" id="CLU_645162_0_0_12"/>
<dbReference type="Gene3D" id="2.120.10.30">
    <property type="entry name" value="TolB, C-terminal domain"/>
    <property type="match status" value="1"/>
</dbReference>
<sequence length="411" mass="44990">MKYTRITPIIVLTFALNCNSDKIKIGPAFELGETPDSIETVKATADPFYKGLTAVATDLPGHDDVIFDDAQNAYASAMDGWIWKIDLNAGTAEQWVRPPVNPAGMRFASAQKDSILVCASRLGGESYTEDQPVGLYEVQTEDGSIRPLVTRLPIVSSEPLEHVYSPTERPQMALDALNQTNSRPFALCNDMAVSADGLRVYITEPFERPDAAMGSGAVPEAIGLFPHGRLWMLDRKKETISLILTGFTFVDGILVEQAMNGPEESVIFSETTKFRLIRAFIDGQEAGTSQVLFADLPGLADGLDRDEQGRIWVGILKRRSALINFVHRHPGLKPVLLAIPQSILPVSADTGILVLDEKAERPLYYLMHDGSKIRDISVAVPHAGRVYLPSFDKKSRGLLSVSIADLPIPGY</sequence>
<dbReference type="STRING" id="183.GCA_002009735_02659"/>
<dbReference type="PANTHER" id="PTHR10426">
    <property type="entry name" value="STRICTOSIDINE SYNTHASE-RELATED"/>
    <property type="match status" value="1"/>
</dbReference>
<name>H2CLA4_9LEPT</name>
<dbReference type="RefSeq" id="WP_002774956.1">
    <property type="nucleotide sequence ID" value="NZ_JH597773.1"/>
</dbReference>
<dbReference type="GO" id="GO:0012505">
    <property type="term" value="C:endomembrane system"/>
    <property type="evidence" value="ECO:0007669"/>
    <property type="project" value="TreeGrafter"/>
</dbReference>
<proteinExistence type="predicted"/>